<organism evidence="2 3">
    <name type="scientific">Portunus trituberculatus</name>
    <name type="common">Swimming crab</name>
    <name type="synonym">Neptunus trituberculatus</name>
    <dbReference type="NCBI Taxonomy" id="210409"/>
    <lineage>
        <taxon>Eukaryota</taxon>
        <taxon>Metazoa</taxon>
        <taxon>Ecdysozoa</taxon>
        <taxon>Arthropoda</taxon>
        <taxon>Crustacea</taxon>
        <taxon>Multicrustacea</taxon>
        <taxon>Malacostraca</taxon>
        <taxon>Eumalacostraca</taxon>
        <taxon>Eucarida</taxon>
        <taxon>Decapoda</taxon>
        <taxon>Pleocyemata</taxon>
        <taxon>Brachyura</taxon>
        <taxon>Eubrachyura</taxon>
        <taxon>Portunoidea</taxon>
        <taxon>Portunidae</taxon>
        <taxon>Portuninae</taxon>
        <taxon>Portunus</taxon>
    </lineage>
</organism>
<comment type="caution">
    <text evidence="2">The sequence shown here is derived from an EMBL/GenBank/DDBJ whole genome shotgun (WGS) entry which is preliminary data.</text>
</comment>
<evidence type="ECO:0000313" key="2">
    <source>
        <dbReference type="EMBL" id="MPC13536.1"/>
    </source>
</evidence>
<evidence type="ECO:0000256" key="1">
    <source>
        <dbReference type="SAM" id="MobiDB-lite"/>
    </source>
</evidence>
<dbReference type="EMBL" id="VSRR010000288">
    <property type="protein sequence ID" value="MPC13536.1"/>
    <property type="molecule type" value="Genomic_DNA"/>
</dbReference>
<sequence>MSVYSYHEHIRLEIRNKLNQSAVGLPEPSDAGVLVISVPTRSLLVPSHLPSLHDQAQGGTKGSGTGEP</sequence>
<accession>A0A5B7CYV4</accession>
<name>A0A5B7CYV4_PORTR</name>
<proteinExistence type="predicted"/>
<feature type="compositionally biased region" description="Gly residues" evidence="1">
    <location>
        <begin position="59"/>
        <end position="68"/>
    </location>
</feature>
<feature type="region of interest" description="Disordered" evidence="1">
    <location>
        <begin position="47"/>
        <end position="68"/>
    </location>
</feature>
<dbReference type="Proteomes" id="UP000324222">
    <property type="component" value="Unassembled WGS sequence"/>
</dbReference>
<evidence type="ECO:0000313" key="3">
    <source>
        <dbReference type="Proteomes" id="UP000324222"/>
    </source>
</evidence>
<protein>
    <submittedName>
        <fullName evidence="2">Uncharacterized protein</fullName>
    </submittedName>
</protein>
<dbReference type="AlphaFoldDB" id="A0A5B7CYV4"/>
<gene>
    <name evidence="2" type="ORF">E2C01_006274</name>
</gene>
<reference evidence="2 3" key="1">
    <citation type="submission" date="2019-05" db="EMBL/GenBank/DDBJ databases">
        <title>Another draft genome of Portunus trituberculatus and its Hox gene families provides insights of decapod evolution.</title>
        <authorList>
            <person name="Jeong J.-H."/>
            <person name="Song I."/>
            <person name="Kim S."/>
            <person name="Choi T."/>
            <person name="Kim D."/>
            <person name="Ryu S."/>
            <person name="Kim W."/>
        </authorList>
    </citation>
    <scope>NUCLEOTIDE SEQUENCE [LARGE SCALE GENOMIC DNA]</scope>
    <source>
        <tissue evidence="2">Muscle</tissue>
    </source>
</reference>
<keyword evidence="3" id="KW-1185">Reference proteome</keyword>